<evidence type="ECO:0000313" key="3">
    <source>
        <dbReference type="Proteomes" id="UP001194580"/>
    </source>
</evidence>
<organism evidence="2 3">
    <name type="scientific">Linnemannia exigua</name>
    <dbReference type="NCBI Taxonomy" id="604196"/>
    <lineage>
        <taxon>Eukaryota</taxon>
        <taxon>Fungi</taxon>
        <taxon>Fungi incertae sedis</taxon>
        <taxon>Mucoromycota</taxon>
        <taxon>Mortierellomycotina</taxon>
        <taxon>Mortierellomycetes</taxon>
        <taxon>Mortierellales</taxon>
        <taxon>Mortierellaceae</taxon>
        <taxon>Linnemannia</taxon>
    </lineage>
</organism>
<name>A0AAD4DLH8_9FUNG</name>
<protein>
    <submittedName>
        <fullName evidence="2">Uncharacterized protein</fullName>
    </submittedName>
</protein>
<feature type="compositionally biased region" description="Basic and acidic residues" evidence="1">
    <location>
        <begin position="71"/>
        <end position="80"/>
    </location>
</feature>
<keyword evidence="3" id="KW-1185">Reference proteome</keyword>
<feature type="compositionally biased region" description="Polar residues" evidence="1">
    <location>
        <begin position="55"/>
        <end position="70"/>
    </location>
</feature>
<evidence type="ECO:0000313" key="2">
    <source>
        <dbReference type="EMBL" id="KAG0281257.1"/>
    </source>
</evidence>
<dbReference type="Proteomes" id="UP001194580">
    <property type="component" value="Unassembled WGS sequence"/>
</dbReference>
<comment type="caution">
    <text evidence="2">The sequence shown here is derived from an EMBL/GenBank/DDBJ whole genome shotgun (WGS) entry which is preliminary data.</text>
</comment>
<gene>
    <name evidence="2" type="ORF">BGZ95_005627</name>
</gene>
<evidence type="ECO:0000256" key="1">
    <source>
        <dbReference type="SAM" id="MobiDB-lite"/>
    </source>
</evidence>
<dbReference type="AlphaFoldDB" id="A0AAD4DLH8"/>
<sequence>MPRQHSHYSQLVEMDTIAASSQGRVVLLRNIAATPAARSSSRTDILDSLMPLSRNPWSSTPTLISNTTTPRRPETQKQRP</sequence>
<reference evidence="2" key="1">
    <citation type="journal article" date="2020" name="Fungal Divers.">
        <title>Resolving the Mortierellaceae phylogeny through synthesis of multi-gene phylogenetics and phylogenomics.</title>
        <authorList>
            <person name="Vandepol N."/>
            <person name="Liber J."/>
            <person name="Desiro A."/>
            <person name="Na H."/>
            <person name="Kennedy M."/>
            <person name="Barry K."/>
            <person name="Grigoriev I.V."/>
            <person name="Miller A.N."/>
            <person name="O'Donnell K."/>
            <person name="Stajich J.E."/>
            <person name="Bonito G."/>
        </authorList>
    </citation>
    <scope>NUCLEOTIDE SEQUENCE</scope>
    <source>
        <strain evidence="2">NRRL 28262</strain>
    </source>
</reference>
<accession>A0AAD4DLH8</accession>
<feature type="region of interest" description="Disordered" evidence="1">
    <location>
        <begin position="50"/>
        <end position="80"/>
    </location>
</feature>
<proteinExistence type="predicted"/>
<dbReference type="EMBL" id="JAAAIL010000026">
    <property type="protein sequence ID" value="KAG0281257.1"/>
    <property type="molecule type" value="Genomic_DNA"/>
</dbReference>